<gene>
    <name evidence="2" type="ORF">UO65_4142</name>
</gene>
<dbReference type="OrthoDB" id="3694227at2"/>
<dbReference type="STRING" id="909613.UO65_4142"/>
<dbReference type="EMBL" id="AYXG01000153">
    <property type="protein sequence ID" value="EWC60570.1"/>
    <property type="molecule type" value="Genomic_DNA"/>
</dbReference>
<organism evidence="2 3">
    <name type="scientific">Actinokineospora spheciospongiae</name>
    <dbReference type="NCBI Taxonomy" id="909613"/>
    <lineage>
        <taxon>Bacteria</taxon>
        <taxon>Bacillati</taxon>
        <taxon>Actinomycetota</taxon>
        <taxon>Actinomycetes</taxon>
        <taxon>Pseudonocardiales</taxon>
        <taxon>Pseudonocardiaceae</taxon>
        <taxon>Actinokineospora</taxon>
    </lineage>
</organism>
<sequence length="287" mass="30101">MKKRAASVLAGLLLAAGCTESQPAEVPADFEGAVRALLADATFGARTCGAALDADPGSKVFAWADAALPATGVDRLRAAAVAAGWQPQVTDRYALALTGRDNRRLAVTLDGDRATVRAESNRCSTQPTEALPDDAFSRPEPTDAQRAALTAVFPPARDLALRFAAAAGVDLDAALFPVDTDEPPPAWLTTCQDGDRFGLRLAADTSTTLPESTDVPPVHERLVAAVREGWSVKPKLAGQRSWVDAEQVIAGHPVTVSSFLDKRTSTSGQTTVQFDVRVAMADCVPPG</sequence>
<protein>
    <recommendedName>
        <fullName evidence="4">Lipoprotein</fullName>
    </recommendedName>
</protein>
<keyword evidence="3" id="KW-1185">Reference proteome</keyword>
<proteinExistence type="predicted"/>
<name>W7IIM3_9PSEU</name>
<dbReference type="Proteomes" id="UP000019277">
    <property type="component" value="Unassembled WGS sequence"/>
</dbReference>
<evidence type="ECO:0000313" key="3">
    <source>
        <dbReference type="Proteomes" id="UP000019277"/>
    </source>
</evidence>
<evidence type="ECO:0000256" key="1">
    <source>
        <dbReference type="SAM" id="SignalP"/>
    </source>
</evidence>
<evidence type="ECO:0000313" key="2">
    <source>
        <dbReference type="EMBL" id="EWC60570.1"/>
    </source>
</evidence>
<dbReference type="RefSeq" id="WP_035285019.1">
    <property type="nucleotide sequence ID" value="NZ_AYXG01000153.1"/>
</dbReference>
<feature type="signal peptide" evidence="1">
    <location>
        <begin position="1"/>
        <end position="23"/>
    </location>
</feature>
<keyword evidence="1" id="KW-0732">Signal</keyword>
<accession>W7IIM3</accession>
<comment type="caution">
    <text evidence="2">The sequence shown here is derived from an EMBL/GenBank/DDBJ whole genome shotgun (WGS) entry which is preliminary data.</text>
</comment>
<dbReference type="AlphaFoldDB" id="W7IIM3"/>
<feature type="chain" id="PRO_5004896019" description="Lipoprotein" evidence="1">
    <location>
        <begin position="24"/>
        <end position="287"/>
    </location>
</feature>
<dbReference type="PROSITE" id="PS51257">
    <property type="entry name" value="PROKAR_LIPOPROTEIN"/>
    <property type="match status" value="1"/>
</dbReference>
<reference evidence="2 3" key="1">
    <citation type="journal article" date="2014" name="Genome Announc.">
        <title>Draft Genome Sequence of the Antitrypanosomally Active Sponge-Associated Bacterium Actinokineospora sp. Strain EG49.</title>
        <authorList>
            <person name="Harjes J."/>
            <person name="Ryu T."/>
            <person name="Abdelmohsen U.R."/>
            <person name="Moitinho-Silva L."/>
            <person name="Horn H."/>
            <person name="Ravasi T."/>
            <person name="Hentschel U."/>
        </authorList>
    </citation>
    <scope>NUCLEOTIDE SEQUENCE [LARGE SCALE GENOMIC DNA]</scope>
    <source>
        <strain evidence="2 3">EG49</strain>
    </source>
</reference>
<evidence type="ECO:0008006" key="4">
    <source>
        <dbReference type="Google" id="ProtNLM"/>
    </source>
</evidence>